<feature type="region of interest" description="Disordered" evidence="1">
    <location>
        <begin position="455"/>
        <end position="474"/>
    </location>
</feature>
<dbReference type="GO" id="GO:0030695">
    <property type="term" value="F:GTPase regulator activity"/>
    <property type="evidence" value="ECO:0007669"/>
    <property type="project" value="TreeGrafter"/>
</dbReference>
<dbReference type="GO" id="GO:0005634">
    <property type="term" value="C:nucleus"/>
    <property type="evidence" value="ECO:0007669"/>
    <property type="project" value="TreeGrafter"/>
</dbReference>
<feature type="compositionally biased region" description="Low complexity" evidence="1">
    <location>
        <begin position="464"/>
        <end position="474"/>
    </location>
</feature>
<organism evidence="2 3">
    <name type="scientific">Lipomyces tetrasporus</name>
    <dbReference type="NCBI Taxonomy" id="54092"/>
    <lineage>
        <taxon>Eukaryota</taxon>
        <taxon>Fungi</taxon>
        <taxon>Dikarya</taxon>
        <taxon>Ascomycota</taxon>
        <taxon>Saccharomycotina</taxon>
        <taxon>Lipomycetes</taxon>
        <taxon>Lipomycetales</taxon>
        <taxon>Lipomycetaceae</taxon>
        <taxon>Lipomyces</taxon>
    </lineage>
</organism>
<reference evidence="2" key="1">
    <citation type="submission" date="2023-03" db="EMBL/GenBank/DDBJ databases">
        <title>Near-Complete genome sequence of Lipomyces tetrasporous NRRL Y-64009, an oleaginous yeast capable of growing on lignocellulosic hydrolysates.</title>
        <authorList>
            <consortium name="Lawrence Berkeley National Laboratory"/>
            <person name="Jagtap S.S."/>
            <person name="Liu J.-J."/>
            <person name="Walukiewicz H.E."/>
            <person name="Pangilinan J."/>
            <person name="Lipzen A."/>
            <person name="Ahrendt S."/>
            <person name="Koriabine M."/>
            <person name="Cobaugh K."/>
            <person name="Salamov A."/>
            <person name="Yoshinaga Y."/>
            <person name="Ng V."/>
            <person name="Daum C."/>
            <person name="Grigoriev I.V."/>
            <person name="Slininger P.J."/>
            <person name="Dien B.S."/>
            <person name="Jin Y.-S."/>
            <person name="Rao C.V."/>
        </authorList>
    </citation>
    <scope>NUCLEOTIDE SEQUENCE</scope>
    <source>
        <strain evidence="2">NRRL Y-64009</strain>
    </source>
</reference>
<dbReference type="Pfam" id="PF05508">
    <property type="entry name" value="Ran-binding"/>
    <property type="match status" value="1"/>
</dbReference>
<dbReference type="GO" id="GO:0005737">
    <property type="term" value="C:cytoplasm"/>
    <property type="evidence" value="ECO:0007669"/>
    <property type="project" value="TreeGrafter"/>
</dbReference>
<dbReference type="AlphaFoldDB" id="A0AAD7R064"/>
<keyword evidence="3" id="KW-1185">Reference proteome</keyword>
<evidence type="ECO:0000313" key="3">
    <source>
        <dbReference type="Proteomes" id="UP001217417"/>
    </source>
</evidence>
<feature type="region of interest" description="Disordered" evidence="1">
    <location>
        <begin position="521"/>
        <end position="603"/>
    </location>
</feature>
<feature type="compositionally biased region" description="Low complexity" evidence="1">
    <location>
        <begin position="652"/>
        <end position="662"/>
    </location>
</feature>
<comment type="caution">
    <text evidence="2">The sequence shown here is derived from an EMBL/GenBank/DDBJ whole genome shotgun (WGS) entry which is preliminary data.</text>
</comment>
<dbReference type="GeneID" id="80885352"/>
<feature type="compositionally biased region" description="Basic residues" evidence="1">
    <location>
        <begin position="691"/>
        <end position="700"/>
    </location>
</feature>
<proteinExistence type="predicted"/>
<feature type="compositionally biased region" description="Basic and acidic residues" evidence="1">
    <location>
        <begin position="521"/>
        <end position="530"/>
    </location>
</feature>
<evidence type="ECO:0000313" key="2">
    <source>
        <dbReference type="EMBL" id="KAJ8104106.1"/>
    </source>
</evidence>
<gene>
    <name evidence="2" type="ORF">POJ06DRAFT_285064</name>
</gene>
<name>A0AAD7R064_9ASCO</name>
<dbReference type="EMBL" id="JARPMG010000001">
    <property type="protein sequence ID" value="KAJ8104106.1"/>
    <property type="molecule type" value="Genomic_DNA"/>
</dbReference>
<accession>A0AAD7R064</accession>
<protein>
    <submittedName>
        <fullName evidence="2">RanGTP-binding protein-domain-containing protein</fullName>
    </submittedName>
</protein>
<sequence length="700" mass="76672">MDDLLARAGNQAVTFAIRSGISLVSGYAIRSLTRFLEKLPEDEKESLEKIKRRLNTKIKIVTPAIDLIQLIAARGNTSLDSTVSLTRALRRDINEFDTRVEQASQRMQIAKSTDERRKAAKSVEQYMLGLLSRIEDSIPLISLALTTSGANLSASLPDTVSPSRLLQASAFLLAADSAYASRPFERHQVGPRFTLKLYTVFYGTARNPHTTTSGDITWKEEYPKCYIEIFRIPIRLEDNNGEQSKNTRRDATGQTYSYELVVTEDLDDGRYHEEFDSKNPPKPDANGVIQGRSRIIPLSIITRLFFSASGRLLEIDDAISPVLVVKLNKAFLQQSSYFMFDDSSSSDEDEFAADWQSNVDETDGSILATRVDSPANIEWLAFELWADDVERAMYEDEEDENDNIDEEVDEAENLDSAGTNNEKLRPSIISEATLASAFSRLALSSADIEAMIAPRRQQPSTATSTQSGQQLPQQSAQSLNSLSLLEYIIRLAALQTNDQASALNISDERIALYLRDENRTTTREAARDVSDPIGSSPSPALASRYVDSGSRQRRSRSSTPTTTPVGAAVRGSGSSVTGGDSGLRRSSRLRSSPVESTTAAGAEATRRYPVVQNLASGAAVSASAPTTTAHPTIRNGATPKTPRTVIPRHKQATNATGNANGNDTSSLTPWELDRLQALEPDAPSPLDGKTTRRRRSGRIG</sequence>
<evidence type="ECO:0000256" key="1">
    <source>
        <dbReference type="SAM" id="MobiDB-lite"/>
    </source>
</evidence>
<dbReference type="RefSeq" id="XP_056047556.1">
    <property type="nucleotide sequence ID" value="XM_056190186.1"/>
</dbReference>
<dbReference type="PANTHER" id="PTHR31010">
    <property type="entry name" value="RAN-SPECIFIC GTPASE-ACTIVATING PROTEIN 30-RELATED"/>
    <property type="match status" value="1"/>
</dbReference>
<dbReference type="InterPro" id="IPR008812">
    <property type="entry name" value="Ran_GTP-bd-rel"/>
</dbReference>
<feature type="compositionally biased region" description="Low complexity" evidence="1">
    <location>
        <begin position="618"/>
        <end position="629"/>
    </location>
</feature>
<dbReference type="PANTHER" id="PTHR31010:SF2">
    <property type="entry name" value="RAN-SPECIFIC GTPASE-ACTIVATING PROTEIN 30"/>
    <property type="match status" value="1"/>
</dbReference>
<feature type="region of interest" description="Disordered" evidence="1">
    <location>
        <begin position="618"/>
        <end position="700"/>
    </location>
</feature>
<dbReference type="Proteomes" id="UP001217417">
    <property type="component" value="Unassembled WGS sequence"/>
</dbReference>
<feature type="compositionally biased region" description="Low complexity" evidence="1">
    <location>
        <begin position="557"/>
        <end position="578"/>
    </location>
</feature>